<feature type="compositionally biased region" description="Pro residues" evidence="1">
    <location>
        <begin position="129"/>
        <end position="138"/>
    </location>
</feature>
<sequence length="320" mass="35033">MLGRLGTDYLVQPTKNAKLRTLPPVSVSTTDGRLLKMALSTRSDIRFTYYSYPFNTLKTWLSQSILELTIADSRLELREQVLIFLATEEKQFRASFKTIPQRCVPRRGSRRRAVRLDPGDGPTTRSLPPGTPSDPTPPGTTSRPACYETRWCTRDAPVVVGPPVAPSTASTGAGNARATSPRVPHTAAPFSINNYFLRPLIRVTHGSPSVPPTFLIRHSRINSMVAGPETIRDVGSSRFLIDGFIGSGFLLGWFLLYSGLDSGFRMHRLNLATHRLAVAKHDLATRASLGSTEEGTEQFFPAVTAGEAGEADAENYCCLP</sequence>
<protein>
    <submittedName>
        <fullName evidence="2">Uncharacterized protein</fullName>
    </submittedName>
</protein>
<dbReference type="EMBL" id="KV417925">
    <property type="protein sequence ID" value="KZP04406.1"/>
    <property type="molecule type" value="Genomic_DNA"/>
</dbReference>
<accession>A0A167UXE2</accession>
<organism evidence="2 3">
    <name type="scientific">Athelia psychrophila</name>
    <dbReference type="NCBI Taxonomy" id="1759441"/>
    <lineage>
        <taxon>Eukaryota</taxon>
        <taxon>Fungi</taxon>
        <taxon>Dikarya</taxon>
        <taxon>Basidiomycota</taxon>
        <taxon>Agaricomycotina</taxon>
        <taxon>Agaricomycetes</taxon>
        <taxon>Agaricomycetidae</taxon>
        <taxon>Atheliales</taxon>
        <taxon>Atheliaceae</taxon>
        <taxon>Athelia</taxon>
    </lineage>
</organism>
<gene>
    <name evidence="2" type="ORF">FIBSPDRAFT_904302</name>
</gene>
<evidence type="ECO:0000256" key="1">
    <source>
        <dbReference type="SAM" id="MobiDB-lite"/>
    </source>
</evidence>
<name>A0A167UXE2_9AGAM</name>
<keyword evidence="3" id="KW-1185">Reference proteome</keyword>
<evidence type="ECO:0000313" key="2">
    <source>
        <dbReference type="EMBL" id="KZP04406.1"/>
    </source>
</evidence>
<proteinExistence type="predicted"/>
<evidence type="ECO:0000313" key="3">
    <source>
        <dbReference type="Proteomes" id="UP000076532"/>
    </source>
</evidence>
<dbReference type="Proteomes" id="UP000076532">
    <property type="component" value="Unassembled WGS sequence"/>
</dbReference>
<feature type="compositionally biased region" description="Basic residues" evidence="1">
    <location>
        <begin position="104"/>
        <end position="113"/>
    </location>
</feature>
<feature type="region of interest" description="Disordered" evidence="1">
    <location>
        <begin position="103"/>
        <end position="145"/>
    </location>
</feature>
<reference evidence="2 3" key="1">
    <citation type="journal article" date="2016" name="Mol. Biol. Evol.">
        <title>Comparative Genomics of Early-Diverging Mushroom-Forming Fungi Provides Insights into the Origins of Lignocellulose Decay Capabilities.</title>
        <authorList>
            <person name="Nagy L.G."/>
            <person name="Riley R."/>
            <person name="Tritt A."/>
            <person name="Adam C."/>
            <person name="Daum C."/>
            <person name="Floudas D."/>
            <person name="Sun H."/>
            <person name="Yadav J.S."/>
            <person name="Pangilinan J."/>
            <person name="Larsson K.H."/>
            <person name="Matsuura K."/>
            <person name="Barry K."/>
            <person name="Labutti K."/>
            <person name="Kuo R."/>
            <person name="Ohm R.A."/>
            <person name="Bhattacharya S.S."/>
            <person name="Shirouzu T."/>
            <person name="Yoshinaga Y."/>
            <person name="Martin F.M."/>
            <person name="Grigoriev I.V."/>
            <person name="Hibbett D.S."/>
        </authorList>
    </citation>
    <scope>NUCLEOTIDE SEQUENCE [LARGE SCALE GENOMIC DNA]</scope>
    <source>
        <strain evidence="2 3">CBS 109695</strain>
    </source>
</reference>
<dbReference type="AlphaFoldDB" id="A0A167UXE2"/>
<feature type="region of interest" description="Disordered" evidence="1">
    <location>
        <begin position="163"/>
        <end position="182"/>
    </location>
</feature>